<reference evidence="2" key="1">
    <citation type="journal article" date="2019" name="Int. J. Syst. Evol. Microbiol.">
        <title>The Global Catalogue of Microorganisms (GCM) 10K type strain sequencing project: providing services to taxonomists for standard genome sequencing and annotation.</title>
        <authorList>
            <consortium name="The Broad Institute Genomics Platform"/>
            <consortium name="The Broad Institute Genome Sequencing Center for Infectious Disease"/>
            <person name="Wu L."/>
            <person name="Ma J."/>
        </authorList>
    </citation>
    <scope>NUCLEOTIDE SEQUENCE [LARGE SCALE GENOMIC DNA]</scope>
    <source>
        <strain evidence="2">CECT 8289</strain>
    </source>
</reference>
<gene>
    <name evidence="1" type="ORF">ACFOWM_04960</name>
</gene>
<protein>
    <submittedName>
        <fullName evidence="1">Uncharacterized protein</fullName>
    </submittedName>
</protein>
<proteinExistence type="predicted"/>
<organism evidence="1 2">
    <name type="scientific">Ferruginibacter yonginensis</name>
    <dbReference type="NCBI Taxonomy" id="1310416"/>
    <lineage>
        <taxon>Bacteria</taxon>
        <taxon>Pseudomonadati</taxon>
        <taxon>Bacteroidota</taxon>
        <taxon>Chitinophagia</taxon>
        <taxon>Chitinophagales</taxon>
        <taxon>Chitinophagaceae</taxon>
        <taxon>Ferruginibacter</taxon>
    </lineage>
</organism>
<dbReference type="RefSeq" id="WP_379707573.1">
    <property type="nucleotide sequence ID" value="NZ_JBHSCZ010000001.1"/>
</dbReference>
<accession>A0ABV8QS56</accession>
<evidence type="ECO:0000313" key="1">
    <source>
        <dbReference type="EMBL" id="MFC4262213.1"/>
    </source>
</evidence>
<sequence>MSLDNIKLSTTTISDLYKNTLVNTSNIENYLKNDENTVSSNNNSIQEKNLIQNATISPVEKIKYLGNNGRHILIAVADADNAFLDDESLSFLINVLSACSVSMADVAVINTHPYSGIQQAAIIEQFAPTILIFAGTTPAQYGFPLQIPHYQVQAYHQQQFLVTPTFKAIAADVAQKKLLWAALKKIFSIA</sequence>
<comment type="caution">
    <text evidence="1">The sequence shown here is derived from an EMBL/GenBank/DDBJ whole genome shotgun (WGS) entry which is preliminary data.</text>
</comment>
<name>A0ABV8QS56_9BACT</name>
<dbReference type="Proteomes" id="UP001595907">
    <property type="component" value="Unassembled WGS sequence"/>
</dbReference>
<keyword evidence="2" id="KW-1185">Reference proteome</keyword>
<dbReference type="EMBL" id="JBHSCZ010000001">
    <property type="protein sequence ID" value="MFC4262213.1"/>
    <property type="molecule type" value="Genomic_DNA"/>
</dbReference>
<evidence type="ECO:0000313" key="2">
    <source>
        <dbReference type="Proteomes" id="UP001595907"/>
    </source>
</evidence>